<evidence type="ECO:0000256" key="14">
    <source>
        <dbReference type="PIRSR" id="PIRSR608734-50"/>
    </source>
</evidence>
<evidence type="ECO:0000256" key="5">
    <source>
        <dbReference type="ARBA" id="ARBA00022475"/>
    </source>
</evidence>
<dbReference type="Pfam" id="PF19292">
    <property type="entry name" value="KPBB_C"/>
    <property type="match status" value="1"/>
</dbReference>
<dbReference type="Pfam" id="PF00723">
    <property type="entry name" value="Glyco_hydro_15"/>
    <property type="match status" value="1"/>
</dbReference>
<keyword evidence="9 15" id="KW-0472">Membrane</keyword>
<dbReference type="SUPFAM" id="SSF48208">
    <property type="entry name" value="Six-hairpin glycosidases"/>
    <property type="match status" value="1"/>
</dbReference>
<dbReference type="InterPro" id="IPR012341">
    <property type="entry name" value="6hp_glycosidase-like_sf"/>
</dbReference>
<dbReference type="GO" id="GO:0005977">
    <property type="term" value="P:glycogen metabolic process"/>
    <property type="evidence" value="ECO:0007669"/>
    <property type="project" value="UniProtKB-KW"/>
</dbReference>
<comment type="similarity">
    <text evidence="4 15">Belongs to the phosphorylase b kinase regulatory chain family.</text>
</comment>
<keyword evidence="6" id="KW-0597">Phosphoprotein</keyword>
<keyword evidence="12 14" id="KW-0636">Prenylation</keyword>
<dbReference type="InterPro" id="IPR045583">
    <property type="entry name" value="KPBA/B_C"/>
</dbReference>
<evidence type="ECO:0000256" key="4">
    <source>
        <dbReference type="ARBA" id="ARBA00007128"/>
    </source>
</evidence>
<dbReference type="GO" id="GO:0005886">
    <property type="term" value="C:plasma membrane"/>
    <property type="evidence" value="ECO:0007669"/>
    <property type="project" value="UniProtKB-SubCell"/>
</dbReference>
<dbReference type="AlphaFoldDB" id="A0AAW0HD64"/>
<dbReference type="InterPro" id="IPR011613">
    <property type="entry name" value="GH15-like"/>
</dbReference>
<feature type="compositionally biased region" description="Low complexity" evidence="16">
    <location>
        <begin position="962"/>
        <end position="976"/>
    </location>
</feature>
<evidence type="ECO:0000256" key="16">
    <source>
        <dbReference type="SAM" id="MobiDB-lite"/>
    </source>
</evidence>
<keyword evidence="10 15" id="KW-0119">Carbohydrate metabolism</keyword>
<comment type="PTM">
    <text evidence="14">Although the final Cys may be farnesylated, the terminal tripeptide is probably not removed, and the C-terminus is not methylated.</text>
</comment>
<dbReference type="FunFam" id="1.50.10.10:FF:000004">
    <property type="entry name" value="Phosphorylase b kinase regulatory subunit"/>
    <property type="match status" value="1"/>
</dbReference>
<comment type="caution">
    <text evidence="19">The sequence shown here is derived from an EMBL/GenBank/DDBJ whole genome shotgun (WGS) entry which is preliminary data.</text>
</comment>
<comment type="function">
    <text evidence="1">Phosphorylase b kinase catalyzes the phosphorylation of serine in certain substrates, including troponin I. The alpha chain may bind calmodulin.</text>
</comment>
<dbReference type="GO" id="GO:0005964">
    <property type="term" value="C:phosphorylase kinase complex"/>
    <property type="evidence" value="ECO:0007669"/>
    <property type="project" value="UniProtKB-ARBA"/>
</dbReference>
<dbReference type="Gene3D" id="1.50.10.10">
    <property type="match status" value="1"/>
</dbReference>
<organism evidence="19 20">
    <name type="scientific">Myodes glareolus</name>
    <name type="common">Bank vole</name>
    <name type="synonym">Clethrionomys glareolus</name>
    <dbReference type="NCBI Taxonomy" id="447135"/>
    <lineage>
        <taxon>Eukaryota</taxon>
        <taxon>Metazoa</taxon>
        <taxon>Chordata</taxon>
        <taxon>Craniata</taxon>
        <taxon>Vertebrata</taxon>
        <taxon>Euteleostomi</taxon>
        <taxon>Mammalia</taxon>
        <taxon>Eutheria</taxon>
        <taxon>Euarchontoglires</taxon>
        <taxon>Glires</taxon>
        <taxon>Rodentia</taxon>
        <taxon>Myomorpha</taxon>
        <taxon>Muroidea</taxon>
        <taxon>Cricetidae</taxon>
        <taxon>Arvicolinae</taxon>
        <taxon>Myodes</taxon>
    </lineage>
</organism>
<name>A0AAW0HD64_MYOGA</name>
<evidence type="ECO:0000256" key="12">
    <source>
        <dbReference type="ARBA" id="ARBA00023289"/>
    </source>
</evidence>
<evidence type="ECO:0000256" key="9">
    <source>
        <dbReference type="ARBA" id="ARBA00023136"/>
    </source>
</evidence>
<dbReference type="PANTHER" id="PTHR10749:SF5">
    <property type="entry name" value="PHOSPHORYLASE B KINASE REGULATORY SUBUNIT ALPHA, LIVER ISOFORM"/>
    <property type="match status" value="1"/>
</dbReference>
<feature type="lipid moiety-binding region" description="S-farnesyl cysteine" evidence="14">
    <location>
        <position position="1155"/>
    </location>
</feature>
<evidence type="ECO:0000256" key="8">
    <source>
        <dbReference type="ARBA" id="ARBA00022860"/>
    </source>
</evidence>
<dbReference type="PANTHER" id="PTHR10749">
    <property type="entry name" value="PHOSPHORYLASE B KINASE REGULATORY SUBUNIT"/>
    <property type="match status" value="1"/>
</dbReference>
<evidence type="ECO:0000256" key="11">
    <source>
        <dbReference type="ARBA" id="ARBA00023288"/>
    </source>
</evidence>
<dbReference type="EMBL" id="JBBHLL010000616">
    <property type="protein sequence ID" value="KAK7799395.1"/>
    <property type="molecule type" value="Genomic_DNA"/>
</dbReference>
<dbReference type="Proteomes" id="UP001488838">
    <property type="component" value="Unassembled WGS sequence"/>
</dbReference>
<keyword evidence="7 15" id="KW-0321">Glycogen metabolism</keyword>
<comment type="subcellular location">
    <subcellularLocation>
        <location evidence="2 15">Cell membrane</location>
        <topology evidence="2 15">Lipid-anchor</topology>
        <orientation evidence="2 15">Cytoplasmic side</orientation>
    </subcellularLocation>
</comment>
<dbReference type="InterPro" id="IPR008928">
    <property type="entry name" value="6-hairpin_glycosidase_sf"/>
</dbReference>
<keyword evidence="20" id="KW-1185">Reference proteome</keyword>
<evidence type="ECO:0000256" key="3">
    <source>
        <dbReference type="ARBA" id="ARBA00005131"/>
    </source>
</evidence>
<evidence type="ECO:0000256" key="13">
    <source>
        <dbReference type="ARBA" id="ARBA00025890"/>
    </source>
</evidence>
<reference evidence="19 20" key="1">
    <citation type="journal article" date="2023" name="bioRxiv">
        <title>Conserved and derived expression patterns and positive selection on dental genes reveal complex evolutionary context of ever-growing rodent molars.</title>
        <authorList>
            <person name="Calamari Z.T."/>
            <person name="Song A."/>
            <person name="Cohen E."/>
            <person name="Akter M."/>
            <person name="Roy R.D."/>
            <person name="Hallikas O."/>
            <person name="Christensen M.M."/>
            <person name="Li P."/>
            <person name="Marangoni P."/>
            <person name="Jernvall J."/>
            <person name="Klein O.D."/>
        </authorList>
    </citation>
    <scope>NUCLEOTIDE SEQUENCE [LARGE SCALE GENOMIC DNA]</scope>
    <source>
        <strain evidence="19">V071</strain>
    </source>
</reference>
<feature type="region of interest" description="Disordered" evidence="16">
    <location>
        <begin position="580"/>
        <end position="600"/>
    </location>
</feature>
<evidence type="ECO:0000256" key="1">
    <source>
        <dbReference type="ARBA" id="ARBA00002837"/>
    </source>
</evidence>
<evidence type="ECO:0000256" key="15">
    <source>
        <dbReference type="RuleBase" id="RU364123"/>
    </source>
</evidence>
<evidence type="ECO:0000256" key="2">
    <source>
        <dbReference type="ARBA" id="ARBA00004342"/>
    </source>
</evidence>
<evidence type="ECO:0000259" key="17">
    <source>
        <dbReference type="Pfam" id="PF00723"/>
    </source>
</evidence>
<keyword evidence="8 15" id="KW-0112">Calmodulin-binding</keyword>
<evidence type="ECO:0000256" key="6">
    <source>
        <dbReference type="ARBA" id="ARBA00022553"/>
    </source>
</evidence>
<comment type="pathway">
    <text evidence="3 15">Glycan biosynthesis; glycogen metabolism.</text>
</comment>
<evidence type="ECO:0000313" key="19">
    <source>
        <dbReference type="EMBL" id="KAK7799395.1"/>
    </source>
</evidence>
<accession>A0AAW0HD64</accession>
<feature type="domain" description="Phosphorylase b kinase regulatory subunit alpha/beta C-terminal" evidence="18">
    <location>
        <begin position="985"/>
        <end position="1131"/>
    </location>
</feature>
<proteinExistence type="inferred from homology"/>
<dbReference type="GO" id="GO:0005516">
    <property type="term" value="F:calmodulin binding"/>
    <property type="evidence" value="ECO:0007669"/>
    <property type="project" value="UniProtKB-KW"/>
</dbReference>
<evidence type="ECO:0000256" key="10">
    <source>
        <dbReference type="ARBA" id="ARBA00023277"/>
    </source>
</evidence>
<keyword evidence="5 15" id="KW-1003">Cell membrane</keyword>
<keyword evidence="11 14" id="KW-0449">Lipoprotein</keyword>
<evidence type="ECO:0000256" key="7">
    <source>
        <dbReference type="ARBA" id="ARBA00022600"/>
    </source>
</evidence>
<evidence type="ECO:0000259" key="18">
    <source>
        <dbReference type="Pfam" id="PF19292"/>
    </source>
</evidence>
<evidence type="ECO:0000313" key="20">
    <source>
        <dbReference type="Proteomes" id="UP001488838"/>
    </source>
</evidence>
<dbReference type="InterPro" id="IPR008734">
    <property type="entry name" value="PHK_A/B_su"/>
</dbReference>
<comment type="subunit">
    <text evidence="13 15">Hexadecamer of 4 heterotetramers, each composed of alpha, beta, gamma, and delta subunits. Alpha (PHKA1 or PHKA2) and beta (PHKB) are regulatory subunits, gamma (PHKG1 or PHKG2) is the catalytic subunit, and delta is calmodulin.</text>
</comment>
<sequence length="1158" mass="129730">MSLPDHFFWMKKNPVTGLLSASHDQKDAWVRDNIYSILAVWGLGMAYRKNADRDEDKAKAYELEQNVVKLMRGLLQCMMRQVDKVEKFKHTQSTKDSLHAKYNTATCSTVVADDQWGHLQVDATSLFLLFLAQMTASGLRIIFTLDEVAFIQNLVFYIEAAYKVADYGMWERGDKTNQGIPELNASSVGMAKAALEAIDELDLFGAHGGRKSVIHVMPDEVEHCQSILFSMLPRASTSKEIDAGLLSIISFPAFAVEDVNLVNVTKNEIISKLQGRYGCCRFLRDGYKTPREVDPHRLHYDPAELKLFENIECEWPVFWTYLIIDGIFNGDAVQVQEYREALEGILIRGKDGIHLVPELYAIPPDKVDEEYKNPHTVDRIPLGKLPHLWGQSLYILSSLLAEGFLATGEIDPLNRRFATSVKPDVVVQVAVLAENSHIKGLLRQHGVNVQSIADVHPVRVQPGRILSHFTDQHHFYLALDNEMIVEMLRIELAYLCTCWRMTGRPTLTFPVTHTMLTNDGSDIHPAVLSTIRKLEDGYFGGARVKLGNLAEFLTTSFYTYLTFLDPDCDEKLFDDVSDGSFSPDSESDLGGYLEDSSHPESQDELDQYINHLLQSTALKCYLPPLCKKSEDSHVFIFPMVLPTKVLSGHRKSLNLVDSPQPLLKKTPEYDYQWPRDDRGEMDCEKLVGQLKDCSNLQDQADILYILYVIKGPSWDTNLSGQRGVTVHSLLSELYGKAGLNQEWSLVRYISGLLKKKVEVLAEACADLLSHQKQLTVGLPPEPREKTISTPLPPEELTKLIYEASGQDISIAVLTQEIVVYLAMYVRAQPSLFAEMLRLRIGLIIQVMATELARSLNCSGEEASESLMNLSPFDMKNLLHHILSGKEFGVERSVHPIHSSTSSPAISIHEVGHTGVTKTERSGITRLRSEMKQMTRRASADEQFFPVGQAVSNSLHSFKSARSSTPSSPTGTSSTDSGGHHMGWGEQQGQWLRRRRLDGAINRVPVGFYQRVWKILQKCHGLSIDGYVLPSSTTQEMTPYEIKFAVHVESVLNRVSQPEYRQLLVEAIMVLTLLSDTEMDSIGGIIHVDQIVQLANQLFLQDQVSFGAIDILEKDQATGICHSFYDSAPSGAYGTMTYLTKAVASHLQELLPSSGCQMQ</sequence>
<feature type="domain" description="GH15-like" evidence="17">
    <location>
        <begin position="11"/>
        <end position="841"/>
    </location>
</feature>
<protein>
    <recommendedName>
        <fullName evidence="15">Phosphorylase b kinase regulatory subunit</fullName>
    </recommendedName>
</protein>
<feature type="region of interest" description="Disordered" evidence="16">
    <location>
        <begin position="955"/>
        <end position="984"/>
    </location>
</feature>
<gene>
    <name evidence="19" type="ORF">U0070_006949</name>
</gene>